<name>A0A8H7C1L4_AGABI</name>
<proteinExistence type="predicted"/>
<reference evidence="1 2" key="1">
    <citation type="journal article" name="Sci. Rep.">
        <title>Telomere-to-telomere assembled and centromere annotated genomes of the two main subspecies of the button mushroom Agaricus bisporus reveal especially polymorphic chromosome ends.</title>
        <authorList>
            <person name="Sonnenberg A.S.M."/>
            <person name="Sedaghat-Telgerd N."/>
            <person name="Lavrijssen B."/>
            <person name="Ohm R.A."/>
            <person name="Hendrickx P.M."/>
            <person name="Scholtmeijer K."/>
            <person name="Baars J.J.P."/>
            <person name="van Peer A."/>
        </authorList>
    </citation>
    <scope>NUCLEOTIDE SEQUENCE [LARGE SCALE GENOMIC DNA]</scope>
    <source>
        <strain evidence="1 2">H119_p4</strain>
    </source>
</reference>
<protein>
    <submittedName>
        <fullName evidence="1">Uncharacterized protein</fullName>
    </submittedName>
</protein>
<accession>A0A8H7C1L4</accession>
<comment type="caution">
    <text evidence="1">The sequence shown here is derived from an EMBL/GenBank/DDBJ whole genome shotgun (WGS) entry which is preliminary data.</text>
</comment>
<dbReference type="Proteomes" id="UP000629468">
    <property type="component" value="Unassembled WGS sequence"/>
</dbReference>
<sequence length="109" mass="12491">MIYRSTSDVYETGPTAAGTFGKSSIRRPVWQSRRIMPNQAIGWIRIPKLVTRKVKTTFLSAFMILSGCRWIEEACVPGDDLVRCQSAVNPLQRKCTRRRSYLGYQVAKY</sequence>
<gene>
    <name evidence="1" type="ORF">Agabi119p4_10463</name>
</gene>
<evidence type="ECO:0000313" key="2">
    <source>
        <dbReference type="Proteomes" id="UP000629468"/>
    </source>
</evidence>
<dbReference type="AlphaFoldDB" id="A0A8H7C1L4"/>
<dbReference type="EMBL" id="JABXXO010000014">
    <property type="protein sequence ID" value="KAF7761054.1"/>
    <property type="molecule type" value="Genomic_DNA"/>
</dbReference>
<organism evidence="1 2">
    <name type="scientific">Agaricus bisporus var. burnettii</name>
    <dbReference type="NCBI Taxonomy" id="192524"/>
    <lineage>
        <taxon>Eukaryota</taxon>
        <taxon>Fungi</taxon>
        <taxon>Dikarya</taxon>
        <taxon>Basidiomycota</taxon>
        <taxon>Agaricomycotina</taxon>
        <taxon>Agaricomycetes</taxon>
        <taxon>Agaricomycetidae</taxon>
        <taxon>Agaricales</taxon>
        <taxon>Agaricineae</taxon>
        <taxon>Agaricaceae</taxon>
        <taxon>Agaricus</taxon>
    </lineage>
</organism>
<evidence type="ECO:0000313" key="1">
    <source>
        <dbReference type="EMBL" id="KAF7761054.1"/>
    </source>
</evidence>